<gene>
    <name evidence="2" type="ORF">FYJ84_02185</name>
</gene>
<accession>A0A6I2UAR3</accession>
<dbReference type="EMBL" id="VUNR01000003">
    <property type="protein sequence ID" value="MSU07797.1"/>
    <property type="molecule type" value="Genomic_DNA"/>
</dbReference>
<dbReference type="RefSeq" id="WP_154405695.1">
    <property type="nucleotide sequence ID" value="NZ_JAQXJM010000020.1"/>
</dbReference>
<dbReference type="AlphaFoldDB" id="A0A6I2UAR3"/>
<dbReference type="Proteomes" id="UP000433181">
    <property type="component" value="Unassembled WGS sequence"/>
</dbReference>
<evidence type="ECO:0000313" key="2">
    <source>
        <dbReference type="EMBL" id="MSU07797.1"/>
    </source>
</evidence>
<dbReference type="GeneID" id="96777715"/>
<name>A0A6I2UAR3_9FIRM</name>
<evidence type="ECO:0000313" key="3">
    <source>
        <dbReference type="Proteomes" id="UP000433181"/>
    </source>
</evidence>
<dbReference type="InterPro" id="IPR058365">
    <property type="entry name" value="DUF8052"/>
</dbReference>
<keyword evidence="3" id="KW-1185">Reference proteome</keyword>
<proteinExistence type="predicted"/>
<evidence type="ECO:0000259" key="1">
    <source>
        <dbReference type="Pfam" id="PF26226"/>
    </source>
</evidence>
<sequence length="168" mass="19521">MSCSREEITSRLLDSYQRYYNITIYDDAKLPLKALCEYYEAAEKYVVSRKVNLWTAKGEEFIFLYEMPVLTRELFEKHLAEARETGMKLAHIGSGHMYTYITPVFVCDSCEPEALRMLQKCSVHKTFLFSFHGWMDVRLAVCQAAEQAVATNKAGRCMEKNLKRILFS</sequence>
<feature type="domain" description="DUF8052" evidence="1">
    <location>
        <begin position="6"/>
        <end position="162"/>
    </location>
</feature>
<dbReference type="Pfam" id="PF26226">
    <property type="entry name" value="DUF8052"/>
    <property type="match status" value="1"/>
</dbReference>
<protein>
    <recommendedName>
        <fullName evidence="1">DUF8052 domain-containing protein</fullName>
    </recommendedName>
</protein>
<reference evidence="2 3" key="1">
    <citation type="submission" date="2019-08" db="EMBL/GenBank/DDBJ databases">
        <title>In-depth cultivation of the pig gut microbiome towards novel bacterial diversity and tailored functional studies.</title>
        <authorList>
            <person name="Wylensek D."/>
            <person name="Hitch T.C.A."/>
            <person name="Clavel T."/>
        </authorList>
    </citation>
    <scope>NUCLEOTIDE SEQUENCE [LARGE SCALE GENOMIC DNA]</scope>
    <source>
        <strain evidence="2 3">WCA-693-APC-5D-A</strain>
    </source>
</reference>
<organism evidence="2 3">
    <name type="scientific">Anaerovibrio slackiae</name>
    <dbReference type="NCBI Taxonomy" id="2652309"/>
    <lineage>
        <taxon>Bacteria</taxon>
        <taxon>Bacillati</taxon>
        <taxon>Bacillota</taxon>
        <taxon>Negativicutes</taxon>
        <taxon>Selenomonadales</taxon>
        <taxon>Selenomonadaceae</taxon>
        <taxon>Anaerovibrio</taxon>
    </lineage>
</organism>
<comment type="caution">
    <text evidence="2">The sequence shown here is derived from an EMBL/GenBank/DDBJ whole genome shotgun (WGS) entry which is preliminary data.</text>
</comment>